<organism evidence="2 3">
    <name type="scientific">Actinomadura algeriensis</name>
    <dbReference type="NCBI Taxonomy" id="1679523"/>
    <lineage>
        <taxon>Bacteria</taxon>
        <taxon>Bacillati</taxon>
        <taxon>Actinomycetota</taxon>
        <taxon>Actinomycetes</taxon>
        <taxon>Streptosporangiales</taxon>
        <taxon>Thermomonosporaceae</taxon>
        <taxon>Actinomadura</taxon>
    </lineage>
</organism>
<reference evidence="2 3" key="1">
    <citation type="submission" date="2020-10" db="EMBL/GenBank/DDBJ databases">
        <title>Sequencing the genomes of 1000 actinobacteria strains.</title>
        <authorList>
            <person name="Klenk H.-P."/>
        </authorList>
    </citation>
    <scope>NUCLEOTIDE SEQUENCE [LARGE SCALE GENOMIC DNA]</scope>
    <source>
        <strain evidence="2 3">DSM 46744</strain>
    </source>
</reference>
<dbReference type="Proteomes" id="UP000627838">
    <property type="component" value="Unassembled WGS sequence"/>
</dbReference>
<dbReference type="Pfam" id="PF22016">
    <property type="entry name" value="DUF6933"/>
    <property type="match status" value="1"/>
</dbReference>
<evidence type="ECO:0000313" key="2">
    <source>
        <dbReference type="EMBL" id="MBE1533204.1"/>
    </source>
</evidence>
<dbReference type="InterPro" id="IPR053864">
    <property type="entry name" value="DUF6933"/>
</dbReference>
<keyword evidence="3" id="KW-1185">Reference proteome</keyword>
<sequence length="65" mass="7270">MLTDRGGNNGLMLVVRATKKLLDRVGPPDLEDEEPDTLLGQWYATALFWRPRSPCSSTSRHCCPP</sequence>
<comment type="caution">
    <text evidence="2">The sequence shown here is derived from an EMBL/GenBank/DDBJ whole genome shotgun (WGS) entry which is preliminary data.</text>
</comment>
<evidence type="ECO:0000259" key="1">
    <source>
        <dbReference type="Pfam" id="PF22016"/>
    </source>
</evidence>
<dbReference type="EMBL" id="JADBDZ010000001">
    <property type="protein sequence ID" value="MBE1533204.1"/>
    <property type="molecule type" value="Genomic_DNA"/>
</dbReference>
<feature type="domain" description="DUF6933" evidence="1">
    <location>
        <begin position="15"/>
        <end position="52"/>
    </location>
</feature>
<gene>
    <name evidence="2" type="ORF">H4W34_003037</name>
</gene>
<proteinExistence type="predicted"/>
<protein>
    <recommendedName>
        <fullName evidence="1">DUF6933 domain-containing protein</fullName>
    </recommendedName>
</protein>
<evidence type="ECO:0000313" key="3">
    <source>
        <dbReference type="Proteomes" id="UP000627838"/>
    </source>
</evidence>
<accession>A0ABR9JS03</accession>
<name>A0ABR9JS03_9ACTN</name>